<dbReference type="EMBL" id="MN739816">
    <property type="protein sequence ID" value="QHT27218.1"/>
    <property type="molecule type" value="Genomic_DNA"/>
</dbReference>
<protein>
    <submittedName>
        <fullName evidence="1">Uncharacterized protein</fullName>
    </submittedName>
</protein>
<accession>A0A6C0EE80</accession>
<reference evidence="1" key="1">
    <citation type="journal article" date="2020" name="Nature">
        <title>Giant virus diversity and host interactions through global metagenomics.</title>
        <authorList>
            <person name="Schulz F."/>
            <person name="Roux S."/>
            <person name="Paez-Espino D."/>
            <person name="Jungbluth S."/>
            <person name="Walsh D.A."/>
            <person name="Denef V.J."/>
            <person name="McMahon K.D."/>
            <person name="Konstantinidis K.T."/>
            <person name="Eloe-Fadrosh E.A."/>
            <person name="Kyrpides N.C."/>
            <person name="Woyke T."/>
        </authorList>
    </citation>
    <scope>NUCLEOTIDE SEQUENCE</scope>
    <source>
        <strain evidence="1">GVMAG-M-3300023179-2</strain>
    </source>
</reference>
<proteinExistence type="predicted"/>
<dbReference type="AlphaFoldDB" id="A0A6C0EE80"/>
<name>A0A6C0EE80_9ZZZZ</name>
<evidence type="ECO:0000313" key="1">
    <source>
        <dbReference type="EMBL" id="QHT27218.1"/>
    </source>
</evidence>
<sequence>MPPSRNFSNFRSLCNNLFFASRSLFFFSNLVISSSEENIFCCFKLGNTSDVNHLTNFLDFIFLDLINNEYNPLSLHLFH</sequence>
<organism evidence="1">
    <name type="scientific">viral metagenome</name>
    <dbReference type="NCBI Taxonomy" id="1070528"/>
    <lineage>
        <taxon>unclassified sequences</taxon>
        <taxon>metagenomes</taxon>
        <taxon>organismal metagenomes</taxon>
    </lineage>
</organism>